<evidence type="ECO:0000256" key="1">
    <source>
        <dbReference type="SAM" id="SignalP"/>
    </source>
</evidence>
<dbReference type="Pfam" id="PF13568">
    <property type="entry name" value="OMP_b-brl_2"/>
    <property type="match status" value="1"/>
</dbReference>
<keyword evidence="1" id="KW-0732">Signal</keyword>
<dbReference type="RefSeq" id="WP_254168623.1">
    <property type="nucleotide sequence ID" value="NZ_JAHESF010000036.1"/>
</dbReference>
<name>A0AAP2DS48_9BACT</name>
<evidence type="ECO:0000313" key="3">
    <source>
        <dbReference type="EMBL" id="MBT1700202.1"/>
    </source>
</evidence>
<accession>A0AAP2DS48</accession>
<dbReference type="Proteomes" id="UP001319200">
    <property type="component" value="Unassembled WGS sequence"/>
</dbReference>
<dbReference type="InterPro" id="IPR025665">
    <property type="entry name" value="Beta-barrel_OMP_2"/>
</dbReference>
<feature type="signal peptide" evidence="1">
    <location>
        <begin position="1"/>
        <end position="22"/>
    </location>
</feature>
<dbReference type="EMBL" id="JAHESF010000036">
    <property type="protein sequence ID" value="MBT1700202.1"/>
    <property type="molecule type" value="Genomic_DNA"/>
</dbReference>
<comment type="caution">
    <text evidence="3">The sequence shown here is derived from an EMBL/GenBank/DDBJ whole genome shotgun (WGS) entry which is preliminary data.</text>
</comment>
<evidence type="ECO:0000259" key="2">
    <source>
        <dbReference type="Pfam" id="PF13568"/>
    </source>
</evidence>
<dbReference type="AlphaFoldDB" id="A0AAP2DS48"/>
<proteinExistence type="predicted"/>
<feature type="domain" description="Outer membrane protein beta-barrel" evidence="2">
    <location>
        <begin position="24"/>
        <end position="173"/>
    </location>
</feature>
<evidence type="ECO:0000313" key="4">
    <source>
        <dbReference type="Proteomes" id="UP001319200"/>
    </source>
</evidence>
<reference evidence="3 4" key="1">
    <citation type="submission" date="2021-05" db="EMBL/GenBank/DDBJ databases">
        <title>A Polyphasic approach of four new species of the genus Ohtaekwangia: Ohtaekwangia histidinii sp. nov., Ohtaekwangia cretensis sp. nov., Ohtaekwangia indiensis sp. nov., Ohtaekwangia reichenbachii sp. nov. from diverse environment.</title>
        <authorList>
            <person name="Octaviana S."/>
        </authorList>
    </citation>
    <scope>NUCLEOTIDE SEQUENCE [LARGE SCALE GENOMIC DNA]</scope>
    <source>
        <strain evidence="3 4">PWU4</strain>
    </source>
</reference>
<feature type="chain" id="PRO_5042950779" evidence="1">
    <location>
        <begin position="23"/>
        <end position="197"/>
    </location>
</feature>
<organism evidence="3 4">
    <name type="scientific">Chryseosolibacter histidini</name>
    <dbReference type="NCBI Taxonomy" id="2782349"/>
    <lineage>
        <taxon>Bacteria</taxon>
        <taxon>Pseudomonadati</taxon>
        <taxon>Bacteroidota</taxon>
        <taxon>Cytophagia</taxon>
        <taxon>Cytophagales</taxon>
        <taxon>Chryseotaleaceae</taxon>
        <taxon>Chryseosolibacter</taxon>
    </lineage>
</organism>
<protein>
    <submittedName>
        <fullName evidence="3">Outer membrane beta-barrel protein</fullName>
    </submittedName>
</protein>
<sequence>MKLLFKVVMICTLVMGAELASAQAAFGLKGGVNLTSLKLDDPDASYDSRTGFHAGIFMRGRVDKVAIQPEVLLFTQRGEGTFSLGKVEESFTYLSIPVILKFYPIGGLNIQAGPQFGFLLDGERKYQNAFGSIKEDIKDSYKSSDVSISLGGGYDFGFGLGLDVRYNIGVKDINDEVNGDPAKSRIFLISLGWNFLQ</sequence>
<keyword evidence="4" id="KW-1185">Reference proteome</keyword>
<gene>
    <name evidence="3" type="ORF">KK083_25160</name>
</gene>